<dbReference type="RefSeq" id="WP_043047029.1">
    <property type="nucleotide sequence ID" value="NZ_JXCQ01000005.1"/>
</dbReference>
<comment type="caution">
    <text evidence="1">The sequence shown here is derived from an EMBL/GenBank/DDBJ whole genome shotgun (WGS) entry which is preliminary data.</text>
</comment>
<dbReference type="EMBL" id="JXCQ01000005">
    <property type="protein sequence ID" value="KIR23862.1"/>
    <property type="molecule type" value="Genomic_DNA"/>
</dbReference>
<proteinExistence type="predicted"/>
<dbReference type="PATRIC" id="fig|294.125.peg.856"/>
<dbReference type="Proteomes" id="UP000032210">
    <property type="component" value="Unassembled WGS sequence"/>
</dbReference>
<gene>
    <name evidence="1" type="ORF">PFLU3_08360</name>
</gene>
<name>A0A0D0RW57_PSEFL</name>
<reference evidence="1 2" key="1">
    <citation type="submission" date="2015-01" db="EMBL/GenBank/DDBJ databases">
        <title>Genome sequence of the beneficial rhizobacterium Pseudomonas fluorescens 2-79.</title>
        <authorList>
            <person name="Thuermer A."/>
            <person name="Daniel R."/>
        </authorList>
    </citation>
    <scope>NUCLEOTIDE SEQUENCE [LARGE SCALE GENOMIC DNA]</scope>
    <source>
        <strain evidence="1 2">2-79</strain>
    </source>
</reference>
<accession>A0A0D0RW57</accession>
<dbReference type="InterPro" id="IPR006311">
    <property type="entry name" value="TAT_signal"/>
</dbReference>
<organism evidence="1 2">
    <name type="scientific">Pseudomonas fluorescens</name>
    <dbReference type="NCBI Taxonomy" id="294"/>
    <lineage>
        <taxon>Bacteria</taxon>
        <taxon>Pseudomonadati</taxon>
        <taxon>Pseudomonadota</taxon>
        <taxon>Gammaproteobacteria</taxon>
        <taxon>Pseudomonadales</taxon>
        <taxon>Pseudomonadaceae</taxon>
        <taxon>Pseudomonas</taxon>
    </lineage>
</organism>
<sequence>MNPSLTESPALSRRGVLKIGLCASAFLATAGLGASLSGCSSSTPASGFAMLRASDLPFLRAVIPVLLEGAASAEAVVAGIDDTLKKLDYSLQHLSPEMFKLTQQLFDVLSMGITRGPLTGIWGSWENASSEQIRNFLHRWENSYLNLLRMGQGSLLKLVIMAWYFRPASWAHCGYPGPPKI</sequence>
<dbReference type="PROSITE" id="PS51318">
    <property type="entry name" value="TAT"/>
    <property type="match status" value="1"/>
</dbReference>
<evidence type="ECO:0008006" key="3">
    <source>
        <dbReference type="Google" id="ProtNLM"/>
    </source>
</evidence>
<evidence type="ECO:0000313" key="2">
    <source>
        <dbReference type="Proteomes" id="UP000032210"/>
    </source>
</evidence>
<protein>
    <recommendedName>
        <fullName evidence="3">Twin-arginine translocation pathway signal protein</fullName>
    </recommendedName>
</protein>
<dbReference type="AlphaFoldDB" id="A0A0D0RW57"/>
<evidence type="ECO:0000313" key="1">
    <source>
        <dbReference type="EMBL" id="KIR23862.1"/>
    </source>
</evidence>